<dbReference type="AlphaFoldDB" id="A0A9W5W638"/>
<comment type="caution">
    <text evidence="1">The sequence shown here is derived from an EMBL/GenBank/DDBJ whole genome shotgun (WGS) entry which is preliminary data.</text>
</comment>
<organism evidence="1 2">
    <name type="scientific">Paenibacillus darwinianus</name>
    <dbReference type="NCBI Taxonomy" id="1380763"/>
    <lineage>
        <taxon>Bacteria</taxon>
        <taxon>Bacillati</taxon>
        <taxon>Bacillota</taxon>
        <taxon>Bacilli</taxon>
        <taxon>Bacillales</taxon>
        <taxon>Paenibacillaceae</taxon>
        <taxon>Paenibacillus</taxon>
    </lineage>
</organism>
<dbReference type="RefSeq" id="WP_036586465.1">
    <property type="nucleotide sequence ID" value="NZ_KK082197.1"/>
</dbReference>
<dbReference type="Proteomes" id="UP000053750">
    <property type="component" value="Unassembled WGS sequence"/>
</dbReference>
<keyword evidence="2" id="KW-1185">Reference proteome</keyword>
<evidence type="ECO:0000313" key="1">
    <source>
        <dbReference type="EMBL" id="EXX85244.1"/>
    </source>
</evidence>
<sequence>MYIEGYLSKKIIRRWLDNYESLVVGDRPADALPSNSGPKNYDGVSGGRLNKIMLDDAIKHLSRLERACLTCKWIRQLRLAKALQLLGITKAEYTKGCDAAVDSIYAHLNGERAGIKRLMQAITSQ</sequence>
<proteinExistence type="predicted"/>
<protein>
    <submittedName>
        <fullName evidence="1">Uncharacterized protein</fullName>
    </submittedName>
</protein>
<accession>A0A9W5W638</accession>
<reference evidence="1 2" key="1">
    <citation type="submission" date="2014-02" db="EMBL/GenBank/DDBJ databases">
        <title>Genome sequence of Paenibacillus darwinianus reveals adaptive mechanisms for survival in Antarctic soils.</title>
        <authorList>
            <person name="Dsouza M."/>
            <person name="Taylor M.W."/>
            <person name="Turner S.J."/>
            <person name="Aislabie J."/>
        </authorList>
    </citation>
    <scope>NUCLEOTIDE SEQUENCE [LARGE SCALE GENOMIC DNA]</scope>
    <source>
        <strain evidence="1 2">CE1</strain>
    </source>
</reference>
<evidence type="ECO:0000313" key="2">
    <source>
        <dbReference type="Proteomes" id="UP000053750"/>
    </source>
</evidence>
<name>A0A9W5W638_9BACL</name>
<dbReference type="OrthoDB" id="2939576at2"/>
<dbReference type="EMBL" id="JFHU01000235">
    <property type="protein sequence ID" value="EXX85244.1"/>
    <property type="molecule type" value="Genomic_DNA"/>
</dbReference>
<gene>
    <name evidence="1" type="ORF">BG53_09075</name>
</gene>